<name>A0A1E8FKU8_9ALTE</name>
<reference evidence="1 2" key="1">
    <citation type="submission" date="2016-09" db="EMBL/GenBank/DDBJ databases">
        <title>Alteromonas lipolytica, a new species isolated from sea water.</title>
        <authorList>
            <person name="Wu Y.-H."/>
            <person name="Cheng H."/>
            <person name="Xu X.-W."/>
        </authorList>
    </citation>
    <scope>NUCLEOTIDE SEQUENCE [LARGE SCALE GENOMIC DNA]</scope>
    <source>
        <strain evidence="1 2">JW12</strain>
    </source>
</reference>
<evidence type="ECO:0000313" key="1">
    <source>
        <dbReference type="EMBL" id="OFI36248.1"/>
    </source>
</evidence>
<evidence type="ECO:0000313" key="2">
    <source>
        <dbReference type="Proteomes" id="UP000176037"/>
    </source>
</evidence>
<proteinExistence type="predicted"/>
<sequence length="294" mass="33627">MTQRRIINQTLTFWLCSWLFVSVKSLAESESFSQIKFITHSPYLLEVINKQEAPESSMNAAYLALFKQMNFFPRAELTVTSRFETILQGKEPVCTFLMIKNPAREALYRFSLPTDFLLAHRLYQTTNTPAIPAELLNPGGELASLQALFNTFPQRKLMLLKDRSYGSFLDGEIAALPESAKYYRWGSHQFDSDIKMLVKGRGEYILAYPYDIKRESPKYPGVTFQSNAIAGNSAIRTGHIMCNDTPASERFIQRVNRELRQLYFSADFLDAHLRFNDPSAHEALKQGLKVLQAL</sequence>
<organism evidence="1 2">
    <name type="scientific">Alteromonas lipolytica</name>
    <dbReference type="NCBI Taxonomy" id="1856405"/>
    <lineage>
        <taxon>Bacteria</taxon>
        <taxon>Pseudomonadati</taxon>
        <taxon>Pseudomonadota</taxon>
        <taxon>Gammaproteobacteria</taxon>
        <taxon>Alteromonadales</taxon>
        <taxon>Alteromonadaceae</taxon>
        <taxon>Alteromonas/Salinimonas group</taxon>
        <taxon>Alteromonas</taxon>
    </lineage>
</organism>
<dbReference type="Proteomes" id="UP000176037">
    <property type="component" value="Unassembled WGS sequence"/>
</dbReference>
<gene>
    <name evidence="1" type="ORF">BFC17_09000</name>
</gene>
<accession>A0A1E8FKU8</accession>
<dbReference type="AlphaFoldDB" id="A0A1E8FKU8"/>
<evidence type="ECO:0008006" key="3">
    <source>
        <dbReference type="Google" id="ProtNLM"/>
    </source>
</evidence>
<keyword evidence="2" id="KW-1185">Reference proteome</keyword>
<dbReference type="STRING" id="1856405.BFC17_09000"/>
<dbReference type="EMBL" id="MJIC01000002">
    <property type="protein sequence ID" value="OFI36248.1"/>
    <property type="molecule type" value="Genomic_DNA"/>
</dbReference>
<protein>
    <recommendedName>
        <fullName evidence="3">Solute-binding protein family 3/N-terminal domain-containing protein</fullName>
    </recommendedName>
</protein>
<comment type="caution">
    <text evidence="1">The sequence shown here is derived from an EMBL/GenBank/DDBJ whole genome shotgun (WGS) entry which is preliminary data.</text>
</comment>
<dbReference type="RefSeq" id="WP_070174655.1">
    <property type="nucleotide sequence ID" value="NZ_BMJR01000007.1"/>
</dbReference>